<feature type="compositionally biased region" description="Acidic residues" evidence="1">
    <location>
        <begin position="268"/>
        <end position="295"/>
    </location>
</feature>
<dbReference type="AlphaFoldDB" id="A0A4R5XEG6"/>
<reference evidence="2 3" key="1">
    <citation type="submission" date="2018-06" db="EMBL/GenBank/DDBJ databases">
        <title>A transcriptomic atlas of mushroom development highlights an independent origin of complex multicellularity.</title>
        <authorList>
            <consortium name="DOE Joint Genome Institute"/>
            <person name="Krizsan K."/>
            <person name="Almasi E."/>
            <person name="Merenyi Z."/>
            <person name="Sahu N."/>
            <person name="Viragh M."/>
            <person name="Koszo T."/>
            <person name="Mondo S."/>
            <person name="Kiss B."/>
            <person name="Balint B."/>
            <person name="Kues U."/>
            <person name="Barry K."/>
            <person name="Hegedus J.C."/>
            <person name="Henrissat B."/>
            <person name="Johnson J."/>
            <person name="Lipzen A."/>
            <person name="Ohm R."/>
            <person name="Nagy I."/>
            <person name="Pangilinan J."/>
            <person name="Yan J."/>
            <person name="Xiong Y."/>
            <person name="Grigoriev I.V."/>
            <person name="Hibbett D.S."/>
            <person name="Nagy L.G."/>
        </authorList>
    </citation>
    <scope>NUCLEOTIDE SEQUENCE [LARGE SCALE GENOMIC DNA]</scope>
    <source>
        <strain evidence="2 3">SZMC22713</strain>
    </source>
</reference>
<dbReference type="EMBL" id="ML170156">
    <property type="protein sequence ID" value="TDL29490.1"/>
    <property type="molecule type" value="Genomic_DNA"/>
</dbReference>
<dbReference type="Proteomes" id="UP000294933">
    <property type="component" value="Unassembled WGS sequence"/>
</dbReference>
<name>A0A4R5XEG6_9AGAM</name>
<evidence type="ECO:0000313" key="3">
    <source>
        <dbReference type="Proteomes" id="UP000294933"/>
    </source>
</evidence>
<protein>
    <submittedName>
        <fullName evidence="2">Uncharacterized protein</fullName>
    </submittedName>
</protein>
<keyword evidence="3" id="KW-1185">Reference proteome</keyword>
<evidence type="ECO:0000256" key="1">
    <source>
        <dbReference type="SAM" id="MobiDB-lite"/>
    </source>
</evidence>
<gene>
    <name evidence="2" type="ORF">BD410DRAFT_817582</name>
</gene>
<feature type="region of interest" description="Disordered" evidence="1">
    <location>
        <begin position="155"/>
        <end position="174"/>
    </location>
</feature>
<feature type="region of interest" description="Disordered" evidence="1">
    <location>
        <begin position="97"/>
        <end position="134"/>
    </location>
</feature>
<proteinExistence type="predicted"/>
<organism evidence="2 3">
    <name type="scientific">Rickenella mellea</name>
    <dbReference type="NCBI Taxonomy" id="50990"/>
    <lineage>
        <taxon>Eukaryota</taxon>
        <taxon>Fungi</taxon>
        <taxon>Dikarya</taxon>
        <taxon>Basidiomycota</taxon>
        <taxon>Agaricomycotina</taxon>
        <taxon>Agaricomycetes</taxon>
        <taxon>Hymenochaetales</taxon>
        <taxon>Rickenellaceae</taxon>
        <taxon>Rickenella</taxon>
    </lineage>
</organism>
<evidence type="ECO:0000313" key="2">
    <source>
        <dbReference type="EMBL" id="TDL29490.1"/>
    </source>
</evidence>
<feature type="compositionally biased region" description="Pro residues" evidence="1">
    <location>
        <begin position="117"/>
        <end position="127"/>
    </location>
</feature>
<feature type="compositionally biased region" description="Low complexity" evidence="1">
    <location>
        <begin position="155"/>
        <end position="168"/>
    </location>
</feature>
<accession>A0A4R5XEG6</accession>
<sequence length="325" mass="35873">MGFTGLARWVNAPTTGLDLVKQNIQRNQGGIERGRWSLSVRSLRSTFSGSIPNFQPTSERALCALTMNNSVFVLIDDPAVPFRWEFTQSIAQAEAQYSASATVPDGSDATNPQGQANPPPFPHIPEPPHYRSTFLTVSPPNALEQLLGQLRARWTSTRQTSSSTGRGQNQPTSGHQLVIEGSIFTIGNDWLIKVGNVLLAGGALKGMLLEAEYLPLTVLRPQHENEAPELVSNLLASILPNIPNARTVAITISEAQWEEVLWKRSEPGDEEEKAEDQKMDDDDPYIFENEEDAMDNAEKDDWVGIDRDRRSAFLIIAALKNEGIL</sequence>
<dbReference type="STRING" id="50990.A0A4R5XEG6"/>
<feature type="region of interest" description="Disordered" evidence="1">
    <location>
        <begin position="264"/>
        <end position="299"/>
    </location>
</feature>
<dbReference type="VEuPathDB" id="FungiDB:BD410DRAFT_817582"/>
<dbReference type="OrthoDB" id="2536675at2759"/>